<dbReference type="GO" id="GO:0032259">
    <property type="term" value="P:methylation"/>
    <property type="evidence" value="ECO:0007669"/>
    <property type="project" value="UniProtKB-KW"/>
</dbReference>
<dbReference type="EMBL" id="CCAZ020000001">
    <property type="protein sequence ID" value="CEG08899.1"/>
    <property type="molecule type" value="Genomic_DNA"/>
</dbReference>
<evidence type="ECO:0000313" key="1">
    <source>
        <dbReference type="EMBL" id="CEG08899.1"/>
    </source>
</evidence>
<comment type="caution">
    <text evidence="1">The sequence shown here is derived from an EMBL/GenBank/DDBJ whole genome shotgun (WGS) entry which is preliminary data.</text>
</comment>
<dbReference type="InterPro" id="IPR029063">
    <property type="entry name" value="SAM-dependent_MTases_sf"/>
</dbReference>
<accession>A0A090MTJ7</accession>
<organism evidence="1 2">
    <name type="scientific">Afipia felis</name>
    <name type="common">Cat scratch disease bacillus</name>
    <dbReference type="NCBI Taxonomy" id="1035"/>
    <lineage>
        <taxon>Bacteria</taxon>
        <taxon>Pseudomonadati</taxon>
        <taxon>Pseudomonadota</taxon>
        <taxon>Alphaproteobacteria</taxon>
        <taxon>Hyphomicrobiales</taxon>
        <taxon>Nitrobacteraceae</taxon>
        <taxon>Afipia</taxon>
    </lineage>
</organism>
<dbReference type="PANTHER" id="PTHR47739:SF1">
    <property type="entry name" value="TRNA1(VAL) (ADENINE(37)-N6)-METHYLTRANSFERASE"/>
    <property type="match status" value="1"/>
</dbReference>
<dbReference type="PANTHER" id="PTHR47739">
    <property type="entry name" value="TRNA1(VAL) (ADENINE(37)-N6)-METHYLTRANSFERASE"/>
    <property type="match status" value="1"/>
</dbReference>
<dbReference type="Gene3D" id="3.40.50.150">
    <property type="entry name" value="Vaccinia Virus protein VP39"/>
    <property type="match status" value="1"/>
</dbReference>
<keyword evidence="2" id="KW-1185">Reference proteome</keyword>
<dbReference type="Proteomes" id="UP000035762">
    <property type="component" value="Unassembled WGS sequence"/>
</dbReference>
<evidence type="ECO:0000313" key="2">
    <source>
        <dbReference type="Proteomes" id="UP000035762"/>
    </source>
</evidence>
<gene>
    <name evidence="1" type="ORF">BN961_02319</name>
</gene>
<dbReference type="SUPFAM" id="SSF53335">
    <property type="entry name" value="S-adenosyl-L-methionine-dependent methyltransferases"/>
    <property type="match status" value="1"/>
</dbReference>
<proteinExistence type="predicted"/>
<protein>
    <submittedName>
        <fullName evidence="1">O-methyltransferase</fullName>
    </submittedName>
</protein>
<dbReference type="AlphaFoldDB" id="A0A090MTJ7"/>
<dbReference type="STRING" id="1035.BN961_02319"/>
<sequence>MLDVGASASQFADMSLPPDHADHVMMNPPFHAADRHRASPDEGRRTAHLDTGETLDVWSKAARRVLKPGGCLTLIWRADELDRVLDVLERGFGAVEVIPVYPKPDAVAIRVLVRAIKGSRGPLQILPGLVLNDRQGHPTAAAEHVLRGGALGSEPCGETALGMHEK</sequence>
<name>A0A090MTJ7_AFIFE</name>
<dbReference type="GO" id="GO:0008168">
    <property type="term" value="F:methyltransferase activity"/>
    <property type="evidence" value="ECO:0007669"/>
    <property type="project" value="UniProtKB-KW"/>
</dbReference>
<reference evidence="1 2" key="1">
    <citation type="journal article" date="2014" name="Genome Announc.">
        <title>Genome Sequence of Afipia felis Strain 76713, Isolated in Hospital Water Using an Amoeba Co-Culture Procedure.</title>
        <authorList>
            <person name="Benamar S."/>
            <person name="La Scola B."/>
            <person name="Croce O."/>
        </authorList>
    </citation>
    <scope>NUCLEOTIDE SEQUENCE [LARGE SCALE GENOMIC DNA]</scope>
    <source>
        <strain evidence="1 2">76713</strain>
    </source>
</reference>
<dbReference type="InterPro" id="IPR050210">
    <property type="entry name" value="tRNA_Adenine-N(6)_MTase"/>
</dbReference>